<keyword evidence="1" id="KW-0472">Membrane</keyword>
<dbReference type="EMBL" id="AWEZ01000020">
    <property type="protein sequence ID" value="ERL09754.1"/>
    <property type="molecule type" value="Genomic_DNA"/>
</dbReference>
<dbReference type="RefSeq" id="WP_021725382.1">
    <property type="nucleotide sequence ID" value="NZ_AWEZ01000020.1"/>
</dbReference>
<feature type="transmembrane region" description="Helical" evidence="1">
    <location>
        <begin position="240"/>
        <end position="263"/>
    </location>
</feature>
<proteinExistence type="predicted"/>
<comment type="caution">
    <text evidence="2">The sequence shown here is derived from an EMBL/GenBank/DDBJ whole genome shotgun (WGS) entry which is preliminary data.</text>
</comment>
<feature type="transmembrane region" description="Helical" evidence="1">
    <location>
        <begin position="176"/>
        <end position="197"/>
    </location>
</feature>
<dbReference type="AlphaFoldDB" id="U2T9S0"/>
<gene>
    <name evidence="2" type="ORF">HMPREF1316_1588</name>
</gene>
<dbReference type="PATRIC" id="fig|1125712.3.peg.646"/>
<organism evidence="2 3">
    <name type="scientific">Olsenella profusa F0195</name>
    <dbReference type="NCBI Taxonomy" id="1125712"/>
    <lineage>
        <taxon>Bacteria</taxon>
        <taxon>Bacillati</taxon>
        <taxon>Actinomycetota</taxon>
        <taxon>Coriobacteriia</taxon>
        <taxon>Coriobacteriales</taxon>
        <taxon>Atopobiaceae</taxon>
        <taxon>Olsenella</taxon>
    </lineage>
</organism>
<accession>U2T9S0</accession>
<feature type="transmembrane region" description="Helical" evidence="1">
    <location>
        <begin position="110"/>
        <end position="132"/>
    </location>
</feature>
<dbReference type="eggNOG" id="COG4200">
    <property type="taxonomic scope" value="Bacteria"/>
</dbReference>
<feature type="transmembrane region" description="Helical" evidence="1">
    <location>
        <begin position="39"/>
        <end position="58"/>
    </location>
</feature>
<protein>
    <submittedName>
        <fullName evidence="2">Lantibiotic ABC transporter, permease protein, MutE/EpiE family</fullName>
    </submittedName>
</protein>
<name>U2T9S0_9ACTN</name>
<keyword evidence="1" id="KW-0812">Transmembrane</keyword>
<dbReference type="STRING" id="1125712.HMPREF1316_1588"/>
<dbReference type="InterPro" id="IPR021205">
    <property type="entry name" value="Lanti_perm_SpaE/MutE/EpiE-like"/>
</dbReference>
<feature type="transmembrane region" description="Helical" evidence="1">
    <location>
        <begin position="144"/>
        <end position="164"/>
    </location>
</feature>
<reference evidence="2 3" key="1">
    <citation type="submission" date="2013-08" db="EMBL/GenBank/DDBJ databases">
        <authorList>
            <person name="Durkin A.S."/>
            <person name="Haft D.R."/>
            <person name="McCorrison J."/>
            <person name="Torralba M."/>
            <person name="Gillis M."/>
            <person name="Haft D.H."/>
            <person name="Methe B."/>
            <person name="Sutton G."/>
            <person name="Nelson K.E."/>
        </authorList>
    </citation>
    <scope>NUCLEOTIDE SEQUENCE [LARGE SCALE GENOMIC DNA]</scope>
    <source>
        <strain evidence="2 3">F0195</strain>
    </source>
</reference>
<evidence type="ECO:0000313" key="3">
    <source>
        <dbReference type="Proteomes" id="UP000016638"/>
    </source>
</evidence>
<evidence type="ECO:0000256" key="1">
    <source>
        <dbReference type="SAM" id="Phobius"/>
    </source>
</evidence>
<dbReference type="Proteomes" id="UP000016638">
    <property type="component" value="Unassembled WGS sequence"/>
</dbReference>
<sequence length="269" mass="27683">MRGECLGRSAHNGGSTRASLARALRSEALKSRHAAPVRLAASLALPFPLLAAFIALRMPQLGLQYAPWNYWYALLMPVSIALVAATVANADARLGNRALLSVGVPLPLAWGAKVAWCLALSLLSNLVVPAVYAATSLAVPQGAASMPAMLAAAFALTATSSWMVPATLFLTMRAGMLAGVFVPLAVQLALGFGWSAVPFWPACPPTATMVLPTAFLPVLPSGEPASAGMALVESLSQADVALALAVSCALTAALTAAGALWIARSEELR</sequence>
<keyword evidence="1" id="KW-1133">Transmembrane helix</keyword>
<keyword evidence="3" id="KW-1185">Reference proteome</keyword>
<dbReference type="CDD" id="cd21807">
    <property type="entry name" value="ABC-2_lan_permease_MutE_EpiE-like"/>
    <property type="match status" value="1"/>
</dbReference>
<evidence type="ECO:0000313" key="2">
    <source>
        <dbReference type="EMBL" id="ERL09754.1"/>
    </source>
</evidence>
<feature type="transmembrane region" description="Helical" evidence="1">
    <location>
        <begin position="70"/>
        <end position="90"/>
    </location>
</feature>